<dbReference type="AlphaFoldDB" id="A0A6H1U1Z2"/>
<protein>
    <submittedName>
        <fullName evidence="1">Uncharacterized protein</fullName>
    </submittedName>
</protein>
<reference evidence="1 2" key="1">
    <citation type="submission" date="2020-04" db="EMBL/GenBank/DDBJ databases">
        <authorList>
            <person name="Basu S."/>
            <person name="Maruthanayagam V."/>
            <person name="Chakraborty S."/>
            <person name="Pramanik A."/>
            <person name="Mukherjee J."/>
            <person name="Brink B."/>
        </authorList>
    </citation>
    <scope>NUCLEOTIDE SEQUENCE [LARGE SCALE GENOMIC DNA]</scope>
    <source>
        <strain evidence="1 2">AP17</strain>
    </source>
</reference>
<accession>A0A6H1U1Z2</accession>
<gene>
    <name evidence="1" type="ORF">HCG48_17760</name>
</gene>
<dbReference type="SUPFAM" id="SSF52980">
    <property type="entry name" value="Restriction endonuclease-like"/>
    <property type="match status" value="1"/>
</dbReference>
<dbReference type="Proteomes" id="UP000500857">
    <property type="component" value="Chromosome"/>
</dbReference>
<dbReference type="EMBL" id="CP051167">
    <property type="protein sequence ID" value="QIZ72190.1"/>
    <property type="molecule type" value="Genomic_DNA"/>
</dbReference>
<name>A0A6H1U1Z2_9CYAN</name>
<organism evidence="1 2">
    <name type="scientific">Oxynema aestuarii AP17</name>
    <dbReference type="NCBI Taxonomy" id="2064643"/>
    <lineage>
        <taxon>Bacteria</taxon>
        <taxon>Bacillati</taxon>
        <taxon>Cyanobacteriota</taxon>
        <taxon>Cyanophyceae</taxon>
        <taxon>Oscillatoriophycideae</taxon>
        <taxon>Oscillatoriales</taxon>
        <taxon>Oscillatoriaceae</taxon>
        <taxon>Oxynema</taxon>
        <taxon>Oxynema aestuarii</taxon>
    </lineage>
</organism>
<proteinExistence type="predicted"/>
<dbReference type="InterPro" id="IPR011335">
    <property type="entry name" value="Restrct_endonuc-II-like"/>
</dbReference>
<evidence type="ECO:0000313" key="2">
    <source>
        <dbReference type="Proteomes" id="UP000500857"/>
    </source>
</evidence>
<dbReference type="KEGG" id="oxy:HCG48_17760"/>
<evidence type="ECO:0000313" key="1">
    <source>
        <dbReference type="EMBL" id="QIZ72190.1"/>
    </source>
</evidence>
<sequence length="67" mass="7626">MDSLRKIGEYLDNGMRSPNPIAPILQTVEIDRPQQSVEVLQRPTNVSGEDILLGFLLQYDRLSIEQN</sequence>
<keyword evidence="2" id="KW-1185">Reference proteome</keyword>